<dbReference type="Proteomes" id="UP000217790">
    <property type="component" value="Unassembled WGS sequence"/>
</dbReference>
<organism evidence="2 3">
    <name type="scientific">Armillaria gallica</name>
    <name type="common">Bulbous honey fungus</name>
    <name type="synonym">Armillaria bulbosa</name>
    <dbReference type="NCBI Taxonomy" id="47427"/>
    <lineage>
        <taxon>Eukaryota</taxon>
        <taxon>Fungi</taxon>
        <taxon>Dikarya</taxon>
        <taxon>Basidiomycota</taxon>
        <taxon>Agaricomycotina</taxon>
        <taxon>Agaricomycetes</taxon>
        <taxon>Agaricomycetidae</taxon>
        <taxon>Agaricales</taxon>
        <taxon>Marasmiineae</taxon>
        <taxon>Physalacriaceae</taxon>
        <taxon>Armillaria</taxon>
    </lineage>
</organism>
<name>A0A2H3CDC5_ARMGA</name>
<reference evidence="3" key="1">
    <citation type="journal article" date="2017" name="Nat. Ecol. Evol.">
        <title>Genome expansion and lineage-specific genetic innovations in the forest pathogenic fungi Armillaria.</title>
        <authorList>
            <person name="Sipos G."/>
            <person name="Prasanna A.N."/>
            <person name="Walter M.C."/>
            <person name="O'Connor E."/>
            <person name="Balint B."/>
            <person name="Krizsan K."/>
            <person name="Kiss B."/>
            <person name="Hess J."/>
            <person name="Varga T."/>
            <person name="Slot J."/>
            <person name="Riley R."/>
            <person name="Boka B."/>
            <person name="Rigling D."/>
            <person name="Barry K."/>
            <person name="Lee J."/>
            <person name="Mihaltcheva S."/>
            <person name="LaButti K."/>
            <person name="Lipzen A."/>
            <person name="Waldron R."/>
            <person name="Moloney N.M."/>
            <person name="Sperisen C."/>
            <person name="Kredics L."/>
            <person name="Vagvoelgyi C."/>
            <person name="Patrignani A."/>
            <person name="Fitzpatrick D."/>
            <person name="Nagy I."/>
            <person name="Doyle S."/>
            <person name="Anderson J.B."/>
            <person name="Grigoriev I.V."/>
            <person name="Gueldener U."/>
            <person name="Muensterkoetter M."/>
            <person name="Nagy L.G."/>
        </authorList>
    </citation>
    <scope>NUCLEOTIDE SEQUENCE [LARGE SCALE GENOMIC DNA]</scope>
    <source>
        <strain evidence="3">Ar21-2</strain>
    </source>
</reference>
<sequence length="262" mass="29230">MTGATCHAFMADAARTPYSRMEINFIFSLLVNHHDYSSTSKTHIIFMSPDFIDLAMASVYAFIIPVETRSFGFPSTMIKDGQDLIIGEKLLAPAPIPPSQDEPLQVPSGLRSPSPNPGRDEHKAVSLSAFVYECVYKHWYNNAIARPGRSRERQKRSMAVKVYNLEEMWRIPLSSSSERWFGINGRVNYARKTIGKSRPDHPPSQNGFQFDILDAPLDNQPSPPPPPPTTSGGCGSDSRAFRDGKKSSSYTAQYDPGSYMYI</sequence>
<evidence type="ECO:0000313" key="3">
    <source>
        <dbReference type="Proteomes" id="UP000217790"/>
    </source>
</evidence>
<protein>
    <submittedName>
        <fullName evidence="2">Uncharacterized protein</fullName>
    </submittedName>
</protein>
<dbReference type="InParanoid" id="A0A2H3CDC5"/>
<proteinExistence type="predicted"/>
<gene>
    <name evidence="2" type="ORF">ARMGADRAFT_1039582</name>
</gene>
<feature type="region of interest" description="Disordered" evidence="1">
    <location>
        <begin position="97"/>
        <end position="121"/>
    </location>
</feature>
<dbReference type="AlphaFoldDB" id="A0A2H3CDC5"/>
<feature type="region of interest" description="Disordered" evidence="1">
    <location>
        <begin position="212"/>
        <end position="249"/>
    </location>
</feature>
<accession>A0A2H3CDC5</accession>
<evidence type="ECO:0000256" key="1">
    <source>
        <dbReference type="SAM" id="MobiDB-lite"/>
    </source>
</evidence>
<keyword evidence="3" id="KW-1185">Reference proteome</keyword>
<dbReference type="EMBL" id="KZ293735">
    <property type="protein sequence ID" value="PBK81089.1"/>
    <property type="molecule type" value="Genomic_DNA"/>
</dbReference>
<evidence type="ECO:0000313" key="2">
    <source>
        <dbReference type="EMBL" id="PBK81089.1"/>
    </source>
</evidence>